<dbReference type="GeneID" id="119735673"/>
<dbReference type="AlphaFoldDB" id="A0A914ANT6"/>
<evidence type="ECO:0000256" key="1">
    <source>
        <dbReference type="SAM" id="Phobius"/>
    </source>
</evidence>
<name>A0A914ANT6_PATMI</name>
<feature type="signal peptide" evidence="2">
    <location>
        <begin position="1"/>
        <end position="20"/>
    </location>
</feature>
<dbReference type="OrthoDB" id="10590419at2759"/>
<keyword evidence="4" id="KW-1185">Reference proteome</keyword>
<evidence type="ECO:0000256" key="2">
    <source>
        <dbReference type="SAM" id="SignalP"/>
    </source>
</evidence>
<proteinExistence type="predicted"/>
<reference evidence="3" key="1">
    <citation type="submission" date="2022-11" db="UniProtKB">
        <authorList>
            <consortium name="EnsemblMetazoa"/>
        </authorList>
    </citation>
    <scope>IDENTIFICATION</scope>
</reference>
<evidence type="ECO:0000313" key="3">
    <source>
        <dbReference type="EnsemblMetazoa" id="XP_038065412.1"/>
    </source>
</evidence>
<sequence length="456" mass="50949">MKALQYVMLFFSGFCHVTSASSDSSHVYLQRGKPGEIPNPHVTGNSTNLEKISSAYWYKLTSEGKPLLISNFEGSIIPRTKYIKRFNMTENFSLIINNVTDRDGGQYISRVVKKNQVLPESSVDVTIFVSPSEPAPWIEECGVPKDRKDYCMMQLPSEETFFYLMCHVTGARPAVDLHLRRVHADGSSEAVDQVLHIVRREDSSQYGAIGKDKALFSTMLYFNGTFHGNTTLLCIATGLAMGRNNGSAMQVHISKPLDDTHVPSTARWITEVEGTGRLVLEGISIAALCAFAVGLLLMLVLKKTVCRMERFQQAVPREQQPFLLNDPTTKCGIPKPQMDSLKENIGKVAYVGLTDPQAERRVFSPDEFPNPTLEIGVGLGILCKETRTSEGRTVPTVKFLHLFQEYYAAYYLSTDPATLLPQVCGETIPRNEHLLRFCREMSDEAARIIDELHQQG</sequence>
<dbReference type="Gene3D" id="2.60.40.10">
    <property type="entry name" value="Immunoglobulins"/>
    <property type="match status" value="1"/>
</dbReference>
<keyword evidence="1" id="KW-1133">Transmembrane helix</keyword>
<evidence type="ECO:0000313" key="4">
    <source>
        <dbReference type="Proteomes" id="UP000887568"/>
    </source>
</evidence>
<dbReference type="InterPro" id="IPR036179">
    <property type="entry name" value="Ig-like_dom_sf"/>
</dbReference>
<dbReference type="EnsemblMetazoa" id="XM_038209484.1">
    <property type="protein sequence ID" value="XP_038065412.1"/>
    <property type="gene ID" value="LOC119735673"/>
</dbReference>
<protein>
    <submittedName>
        <fullName evidence="3">Uncharacterized protein</fullName>
    </submittedName>
</protein>
<feature type="chain" id="PRO_5037363624" evidence="2">
    <location>
        <begin position="21"/>
        <end position="456"/>
    </location>
</feature>
<keyword evidence="1" id="KW-0812">Transmembrane</keyword>
<keyword evidence="1" id="KW-0472">Membrane</keyword>
<feature type="transmembrane region" description="Helical" evidence="1">
    <location>
        <begin position="278"/>
        <end position="301"/>
    </location>
</feature>
<accession>A0A914ANT6</accession>
<keyword evidence="2" id="KW-0732">Signal</keyword>
<dbReference type="SUPFAM" id="SSF48726">
    <property type="entry name" value="Immunoglobulin"/>
    <property type="match status" value="1"/>
</dbReference>
<dbReference type="InterPro" id="IPR013783">
    <property type="entry name" value="Ig-like_fold"/>
</dbReference>
<dbReference type="RefSeq" id="XP_038065412.1">
    <property type="nucleotide sequence ID" value="XM_038209484.1"/>
</dbReference>
<dbReference type="Proteomes" id="UP000887568">
    <property type="component" value="Unplaced"/>
</dbReference>
<organism evidence="3 4">
    <name type="scientific">Patiria miniata</name>
    <name type="common">Bat star</name>
    <name type="synonym">Asterina miniata</name>
    <dbReference type="NCBI Taxonomy" id="46514"/>
    <lineage>
        <taxon>Eukaryota</taxon>
        <taxon>Metazoa</taxon>
        <taxon>Echinodermata</taxon>
        <taxon>Eleutherozoa</taxon>
        <taxon>Asterozoa</taxon>
        <taxon>Asteroidea</taxon>
        <taxon>Valvatacea</taxon>
        <taxon>Valvatida</taxon>
        <taxon>Asterinidae</taxon>
        <taxon>Patiria</taxon>
    </lineage>
</organism>